<keyword evidence="2 4" id="KW-0378">Hydrolase</keyword>
<evidence type="ECO:0000256" key="1">
    <source>
        <dbReference type="ARBA" id="ARBA00022729"/>
    </source>
</evidence>
<dbReference type="Pfam" id="PF16656">
    <property type="entry name" value="Pur_ac_phosph_N"/>
    <property type="match status" value="1"/>
</dbReference>
<dbReference type="Gene3D" id="2.60.40.380">
    <property type="entry name" value="Purple acid phosphatase-like, N-terminal"/>
    <property type="match status" value="1"/>
</dbReference>
<keyword evidence="10" id="KW-1185">Reference proteome</keyword>
<dbReference type="CDD" id="cd00063">
    <property type="entry name" value="FN3"/>
    <property type="match status" value="1"/>
</dbReference>
<dbReference type="SUPFAM" id="SSF49363">
    <property type="entry name" value="Purple acid phosphatase, N-terminal domain"/>
    <property type="match status" value="1"/>
</dbReference>
<dbReference type="Pfam" id="PF00149">
    <property type="entry name" value="Metallophos"/>
    <property type="match status" value="1"/>
</dbReference>
<dbReference type="Gene3D" id="3.60.21.10">
    <property type="match status" value="1"/>
</dbReference>
<dbReference type="InterPro" id="IPR003961">
    <property type="entry name" value="FN3_dom"/>
</dbReference>
<dbReference type="SUPFAM" id="SSF56300">
    <property type="entry name" value="Metallo-dependent phosphatases"/>
    <property type="match status" value="1"/>
</dbReference>
<name>A0A0A1TS26_9HYPO</name>
<dbReference type="EMBL" id="CDHN01000008">
    <property type="protein sequence ID" value="CEJ94888.1"/>
    <property type="molecule type" value="Genomic_DNA"/>
</dbReference>
<dbReference type="OrthoDB" id="45007at2759"/>
<dbReference type="PANTHER" id="PTHR22953:SF145">
    <property type="entry name" value="PURPLE ACID PHOSPHATASE"/>
    <property type="match status" value="1"/>
</dbReference>
<proteinExistence type="inferred from homology"/>
<evidence type="ECO:0000256" key="3">
    <source>
        <dbReference type="ARBA" id="ARBA00023180"/>
    </source>
</evidence>
<feature type="region of interest" description="Disordered" evidence="5">
    <location>
        <begin position="503"/>
        <end position="550"/>
    </location>
</feature>
<evidence type="ECO:0000256" key="4">
    <source>
        <dbReference type="RuleBase" id="RU361203"/>
    </source>
</evidence>
<feature type="chain" id="PRO_5005108878" description="Purple acid phosphatase" evidence="4">
    <location>
        <begin position="21"/>
        <end position="585"/>
    </location>
</feature>
<comment type="similarity">
    <text evidence="4">Belongs to the metallophosphoesterase superfamily. Purple acid phosphatase family.</text>
</comment>
<feature type="signal peptide" evidence="4">
    <location>
        <begin position="1"/>
        <end position="20"/>
    </location>
</feature>
<dbReference type="AlphaFoldDB" id="A0A0A1TS26"/>
<dbReference type="HOGENOM" id="CLU_013387_2_3_1"/>
<sequence>MAPSLSRAFALAATLHGANAVLNPRGPDAAGQIRLAYHSAHGMTVSWNTFDHVDVPKVQWGLSKDNLNNTASSEVSVTYSTSSTYNNHVVLAGLKPDTRYYYLPSPLPQGNHVEPFTFTTAKAAGAADPFSVAVVVDLGTMGRLGLTTSAGKGVAKENILKPGEKNTIDSLAAVKSSYDFIWHPGDIAYADAWLKEEIAGFLPNTTIAEGHTVYEAILNDFYDEMAVVTESKPYMVGPGNHEANCNNGGTKDKATNITYDVSICSPGQTNFTGFKNHFRMPSDVSGGTGNFWYSFDHGMAHFIQLDTETDLGHGFIGPDEIGGSANEGASPVNASMNAQTEWLAADLAAVNRTKTPWVIVAGHRPWYLSAKNASDSLCTSCKDVFEPLLLKYGVDLVLTGHSHIYERLAPLANGKVDPNELDNPSAPWYITNGAAGHYDGLDSIGSPRQKYSRFALDTSDATYGWSKLTFNNCSHLTHEFIASNNNTVLDTAVLFKNRNCAPASPPSTNSTFPTGNPPKNGTWPATKPCPTSGSSTSVSTSTSSAGVTSGHSTSPAVVGSSVAGCVASATQLLAVVAAAYFYMLL</sequence>
<feature type="compositionally biased region" description="Polar residues" evidence="5">
    <location>
        <begin position="506"/>
        <end position="519"/>
    </location>
</feature>
<evidence type="ECO:0000313" key="9">
    <source>
        <dbReference type="EMBL" id="CEJ94888.1"/>
    </source>
</evidence>
<feature type="compositionally biased region" description="Low complexity" evidence="5">
    <location>
        <begin position="531"/>
        <end position="550"/>
    </location>
</feature>
<dbReference type="InterPro" id="IPR025733">
    <property type="entry name" value="PAPs_C"/>
</dbReference>
<dbReference type="GO" id="GO:0046872">
    <property type="term" value="F:metal ion binding"/>
    <property type="evidence" value="ECO:0007669"/>
    <property type="project" value="InterPro"/>
</dbReference>
<evidence type="ECO:0000256" key="5">
    <source>
        <dbReference type="SAM" id="MobiDB-lite"/>
    </source>
</evidence>
<feature type="domain" description="Purple acid phosphatase N-terminal" evidence="8">
    <location>
        <begin position="32"/>
        <end position="104"/>
    </location>
</feature>
<dbReference type="InterPro" id="IPR039331">
    <property type="entry name" value="PAPs-like"/>
</dbReference>
<dbReference type="STRING" id="1531966.A0A0A1TS26"/>
<dbReference type="CDD" id="cd00839">
    <property type="entry name" value="MPP_PAPs"/>
    <property type="match status" value="1"/>
</dbReference>
<dbReference type="InterPro" id="IPR004843">
    <property type="entry name" value="Calcineurin-like_PHP"/>
</dbReference>
<evidence type="ECO:0000259" key="8">
    <source>
        <dbReference type="Pfam" id="PF16656"/>
    </source>
</evidence>
<dbReference type="PANTHER" id="PTHR22953">
    <property type="entry name" value="ACID PHOSPHATASE RELATED"/>
    <property type="match status" value="1"/>
</dbReference>
<organism evidence="9 10">
    <name type="scientific">[Torrubiella] hemipterigena</name>
    <dbReference type="NCBI Taxonomy" id="1531966"/>
    <lineage>
        <taxon>Eukaryota</taxon>
        <taxon>Fungi</taxon>
        <taxon>Dikarya</taxon>
        <taxon>Ascomycota</taxon>
        <taxon>Pezizomycotina</taxon>
        <taxon>Sordariomycetes</taxon>
        <taxon>Hypocreomycetidae</taxon>
        <taxon>Hypocreales</taxon>
        <taxon>Clavicipitaceae</taxon>
        <taxon>Clavicipitaceae incertae sedis</taxon>
        <taxon>'Torrubiella' clade</taxon>
    </lineage>
</organism>
<dbReference type="InterPro" id="IPR041792">
    <property type="entry name" value="MPP_PAP"/>
</dbReference>
<comment type="catalytic activity">
    <reaction evidence="4">
        <text>a phosphate monoester + H2O = an alcohol + phosphate</text>
        <dbReference type="Rhea" id="RHEA:15017"/>
        <dbReference type="ChEBI" id="CHEBI:15377"/>
        <dbReference type="ChEBI" id="CHEBI:30879"/>
        <dbReference type="ChEBI" id="CHEBI:43474"/>
        <dbReference type="ChEBI" id="CHEBI:67140"/>
        <dbReference type="EC" id="3.1.3.2"/>
    </reaction>
</comment>
<feature type="domain" description="Calcineurin-like phosphoesterase" evidence="6">
    <location>
        <begin position="175"/>
        <end position="405"/>
    </location>
</feature>
<dbReference type="InterPro" id="IPR029052">
    <property type="entry name" value="Metallo-depent_PP-like"/>
</dbReference>
<dbReference type="GO" id="GO:0003993">
    <property type="term" value="F:acid phosphatase activity"/>
    <property type="evidence" value="ECO:0007669"/>
    <property type="project" value="UniProtKB-EC"/>
</dbReference>
<evidence type="ECO:0000256" key="2">
    <source>
        <dbReference type="ARBA" id="ARBA00022801"/>
    </source>
</evidence>
<keyword evidence="1 4" id="KW-0732">Signal</keyword>
<feature type="domain" description="Purple acid phosphatase C-terminal" evidence="7">
    <location>
        <begin position="426"/>
        <end position="491"/>
    </location>
</feature>
<keyword evidence="3" id="KW-0325">Glycoprotein</keyword>
<reference evidence="9 10" key="1">
    <citation type="journal article" date="2015" name="Genome Announc.">
        <title>Draft Genome Sequence and Gene Annotation of the Entomopathogenic Fungus Verticillium hemipterigenum.</title>
        <authorList>
            <person name="Horn F."/>
            <person name="Habel A."/>
            <person name="Scharf D.H."/>
            <person name="Dworschak J."/>
            <person name="Brakhage A.A."/>
            <person name="Guthke R."/>
            <person name="Hertweck C."/>
            <person name="Linde J."/>
        </authorList>
    </citation>
    <scope>NUCLEOTIDE SEQUENCE [LARGE SCALE GENOMIC DNA]</scope>
</reference>
<gene>
    <name evidence="9" type="ORF">VHEMI10395</name>
</gene>
<dbReference type="EC" id="3.1.3.2" evidence="4"/>
<evidence type="ECO:0000313" key="10">
    <source>
        <dbReference type="Proteomes" id="UP000039046"/>
    </source>
</evidence>
<accession>A0A0A1TS26</accession>
<evidence type="ECO:0000259" key="7">
    <source>
        <dbReference type="Pfam" id="PF14008"/>
    </source>
</evidence>
<dbReference type="Pfam" id="PF14008">
    <property type="entry name" value="Metallophos_C"/>
    <property type="match status" value="1"/>
</dbReference>
<dbReference type="InterPro" id="IPR008963">
    <property type="entry name" value="Purple_acid_Pase-like_N"/>
</dbReference>
<evidence type="ECO:0000259" key="6">
    <source>
        <dbReference type="Pfam" id="PF00149"/>
    </source>
</evidence>
<protein>
    <recommendedName>
        <fullName evidence="4">Purple acid phosphatase</fullName>
        <ecNumber evidence="4">3.1.3.2</ecNumber>
    </recommendedName>
</protein>
<dbReference type="InterPro" id="IPR015914">
    <property type="entry name" value="PAPs_N"/>
</dbReference>
<dbReference type="Proteomes" id="UP000039046">
    <property type="component" value="Unassembled WGS sequence"/>
</dbReference>